<dbReference type="Proteomes" id="UP000183561">
    <property type="component" value="Unassembled WGS sequence"/>
</dbReference>
<dbReference type="EMBL" id="FNSV01000005">
    <property type="protein sequence ID" value="SED32489.1"/>
    <property type="molecule type" value="Genomic_DNA"/>
</dbReference>
<keyword evidence="3" id="KW-0378">Hydrolase</keyword>
<keyword evidence="3" id="KW-0347">Helicase</keyword>
<dbReference type="Pfam" id="PF04851">
    <property type="entry name" value="ResIII"/>
    <property type="match status" value="1"/>
</dbReference>
<gene>
    <name evidence="3" type="ORF">SAMN04490239_7811</name>
</gene>
<dbReference type="InterPro" id="IPR001650">
    <property type="entry name" value="Helicase_C-like"/>
</dbReference>
<dbReference type="GO" id="GO:0005829">
    <property type="term" value="C:cytosol"/>
    <property type="evidence" value="ECO:0007669"/>
    <property type="project" value="TreeGrafter"/>
</dbReference>
<dbReference type="SMART" id="SM00490">
    <property type="entry name" value="HELICc"/>
    <property type="match status" value="1"/>
</dbReference>
<accession>A0A1H4ZQU0</accession>
<dbReference type="PROSITE" id="PS51192">
    <property type="entry name" value="HELICASE_ATP_BIND_1"/>
    <property type="match status" value="1"/>
</dbReference>
<dbReference type="GO" id="GO:0005524">
    <property type="term" value="F:ATP binding"/>
    <property type="evidence" value="ECO:0007669"/>
    <property type="project" value="InterPro"/>
</dbReference>
<evidence type="ECO:0000313" key="3">
    <source>
        <dbReference type="EMBL" id="SED32489.1"/>
    </source>
</evidence>
<feature type="domain" description="Helicase ATP-binding" evidence="1">
    <location>
        <begin position="1216"/>
        <end position="1389"/>
    </location>
</feature>
<reference evidence="4" key="1">
    <citation type="submission" date="2016-10" db="EMBL/GenBank/DDBJ databases">
        <authorList>
            <person name="Varghese N."/>
            <person name="Submissions S."/>
        </authorList>
    </citation>
    <scope>NUCLEOTIDE SEQUENCE [LARGE SCALE GENOMIC DNA]</scope>
    <source>
        <strain evidence="4">DSM 44498</strain>
    </source>
</reference>
<dbReference type="SMART" id="SM00487">
    <property type="entry name" value="DEXDc"/>
    <property type="match status" value="1"/>
</dbReference>
<keyword evidence="3" id="KW-0067">ATP-binding</keyword>
<name>A0A1H4ZQU0_9NOCA</name>
<dbReference type="PANTHER" id="PTHR47396:SF1">
    <property type="entry name" value="ATP-DEPENDENT HELICASE IRC3-RELATED"/>
    <property type="match status" value="1"/>
</dbReference>
<dbReference type="SUPFAM" id="SSF55874">
    <property type="entry name" value="ATPase domain of HSP90 chaperone/DNA topoisomerase II/histidine kinase"/>
    <property type="match status" value="1"/>
</dbReference>
<dbReference type="SUPFAM" id="SSF52540">
    <property type="entry name" value="P-loop containing nucleoside triphosphate hydrolases"/>
    <property type="match status" value="1"/>
</dbReference>
<dbReference type="InterPro" id="IPR014001">
    <property type="entry name" value="Helicase_ATP-bd"/>
</dbReference>
<feature type="domain" description="Helicase C-terminal" evidence="2">
    <location>
        <begin position="1457"/>
        <end position="1601"/>
    </location>
</feature>
<proteinExistence type="predicted"/>
<dbReference type="InterPro" id="IPR027417">
    <property type="entry name" value="P-loop_NTPase"/>
</dbReference>
<dbReference type="GO" id="GO:0004386">
    <property type="term" value="F:helicase activity"/>
    <property type="evidence" value="ECO:0007669"/>
    <property type="project" value="UniProtKB-KW"/>
</dbReference>
<evidence type="ECO:0000259" key="1">
    <source>
        <dbReference type="PROSITE" id="PS51192"/>
    </source>
</evidence>
<dbReference type="RefSeq" id="WP_072944231.1">
    <property type="nucleotide sequence ID" value="NZ_FNSV01000005.1"/>
</dbReference>
<dbReference type="InterPro" id="IPR036890">
    <property type="entry name" value="HATPase_C_sf"/>
</dbReference>
<dbReference type="Gene3D" id="3.40.50.300">
    <property type="entry name" value="P-loop containing nucleotide triphosphate hydrolases"/>
    <property type="match status" value="2"/>
</dbReference>
<dbReference type="PANTHER" id="PTHR47396">
    <property type="entry name" value="TYPE I RESTRICTION ENZYME ECOKI R PROTEIN"/>
    <property type="match status" value="1"/>
</dbReference>
<sequence length="1601" mass="177328">MITSDGNAVLTKIAQLTELALGTYAYNPLRVEEDANGERRIHQGGYGDRQLFELVQNAADELRADEHCGGKIQAVLTGEYLYCANEGSPMTPEGVDTILRMGVSKKRGGQIGRFGVGVKSVLSVTRTPQFFSQTGSFGFDADWSAAEILSAVNSGRREKGLVPLESVGETPVLRLARALDVAYERARDQILDEMLGWASTVVRLPLVHGADARLGDDFHQSAQNRLAAPGREFPHLFQLFSPHVGSVVLEDRREMPVVRREIHVGHQGEFRTIHQSRPGAKASSESFHVFTRPHQVTEEVRESAGELHDRVTIDISWAVPNYTISPGSSYRTVPNDRGTFWSYFPTKYPTTLSGALNAAWKTNEDRQNLLDSSDLNRELLKVSAELVVNSLKELSVPDDPAAYLPLLPGRAKESPNWACKELTEQIWRLAAHSSSLPDQDGKMRKPSELRIHRDKLSDQALALWREYPGRPRNWVHHSVEGPGSRRGKMNHILEAASHDEPESTRDWLEALVKDGTAEASAAAIRVLAHLLEHDLDGSSFATEATDARAAKIVMTEDGEFVAPIAGKLFRRSVEDGLRDDLEYVHQSIAENASILPLLDKLGIREADTEGRFHSVLDQGFRGYTPQSWTRFWELLRKAGGASQTRTIRDKVKNVDTTLQVKTVEGRFIPIRASIWPGIVVPADGSRDGDLTVDIRFHADDRSILRELGVTDRPTTGFKPEEDGWFEEYTQAMYDDYCGELGATEKRVQLKTIRFEGAPTAGPLHLFKRLSADGKAAFLGAIPDEGLIENWSRTIGRQGNTRVQVMSPIRWLIRTYGAVDTSRGLRSLVDAVGPQLQDYAEVLPVAKISSVKAQRLRLPTRVGEVESERWSDLLAMVKKSTDDGFVGRTYALLIRVAYDLLLDEEAVRCRVGDSWDLLPDGDIAVALNKEEYAELIREKHPALLVESPNDAEQADLMIREWGMRTVADVIEKRVRWVATGPATAIADVYPALRQRLGSRINGLVLQRCSDLEEVVRTPSGTRLTPLKSAREESTVLVPAASSEESALVLADGEFGFGLGVSGCRLVLEAQRKQEEDQALKARINEIRRCSSVVDKLALLIEEADLRSGLPDGLVASETAESGREPNVRRLAELAYSAHDDGVLRAYAKEIASRLPGTPSRFDGGYAALKFVTDLGFPDPFAGARIPSPPQREEAEGPSDFPSLHEYQEEIAARFVEFLRSSAPQRAMLSLPTGAGKTRVAAEGVIRWIRDSGAPGGPILWIAQTGELCEQAVQSWKFVWEKVGPGQALIIDRLWHNNSATPVTGRAHLVVATDAKLRSCLDADDYAWLRESSLVIVDEAHVAISPQYTGILEQLGLTHRTTSRPLVGLTATPFRNDSELTRRLAQRFGDQRMDKGILGDKPISRLQDLGILSRVEHRELVGADMALRPHELAEVEKLNGFLPKSAEQRLADDGDRNKVLIEEITNLPSDWPVLVFATSVEHAKFLAAKLSDKGIRSVAIDSATPLSERRKRVDAFRKGEIRVITNYGVLSQGFDAPATRAVVIARPVYSANVYQQMIGRGLRGVRNGGKDSCLILDMRDNITNFDNSLAFTDFEYLWQEEQR</sequence>
<organism evidence="3 4">
    <name type="scientific">Rhodococcus koreensis</name>
    <dbReference type="NCBI Taxonomy" id="99653"/>
    <lineage>
        <taxon>Bacteria</taxon>
        <taxon>Bacillati</taxon>
        <taxon>Actinomycetota</taxon>
        <taxon>Actinomycetes</taxon>
        <taxon>Mycobacteriales</taxon>
        <taxon>Nocardiaceae</taxon>
        <taxon>Rhodococcus</taxon>
    </lineage>
</organism>
<evidence type="ECO:0000259" key="2">
    <source>
        <dbReference type="PROSITE" id="PS51194"/>
    </source>
</evidence>
<dbReference type="OrthoDB" id="9776021at2"/>
<dbReference type="NCBIfam" id="NF047352">
    <property type="entry name" value="P_loop_sacsin"/>
    <property type="match status" value="1"/>
</dbReference>
<dbReference type="GO" id="GO:0003677">
    <property type="term" value="F:DNA binding"/>
    <property type="evidence" value="ECO:0007669"/>
    <property type="project" value="InterPro"/>
</dbReference>
<dbReference type="InterPro" id="IPR006935">
    <property type="entry name" value="Helicase/UvrB_N"/>
</dbReference>
<dbReference type="Pfam" id="PF00271">
    <property type="entry name" value="Helicase_C"/>
    <property type="match status" value="1"/>
</dbReference>
<protein>
    <submittedName>
        <fullName evidence="3">Superfamily II DNA or RNA helicase</fullName>
    </submittedName>
</protein>
<dbReference type="InterPro" id="IPR050742">
    <property type="entry name" value="Helicase_Restrict-Modif_Enz"/>
</dbReference>
<keyword evidence="3" id="KW-0547">Nucleotide-binding</keyword>
<keyword evidence="4" id="KW-1185">Reference proteome</keyword>
<dbReference type="PROSITE" id="PS51194">
    <property type="entry name" value="HELICASE_CTER"/>
    <property type="match status" value="1"/>
</dbReference>
<dbReference type="GO" id="GO:0016787">
    <property type="term" value="F:hydrolase activity"/>
    <property type="evidence" value="ECO:0007669"/>
    <property type="project" value="InterPro"/>
</dbReference>
<evidence type="ECO:0000313" key="4">
    <source>
        <dbReference type="Proteomes" id="UP000183561"/>
    </source>
</evidence>